<feature type="domain" description="Thiaminase-2/PQQC" evidence="1">
    <location>
        <begin position="33"/>
        <end position="129"/>
    </location>
</feature>
<dbReference type="GO" id="GO:0006772">
    <property type="term" value="P:thiamine metabolic process"/>
    <property type="evidence" value="ECO:0007669"/>
    <property type="project" value="UniProtKB-ARBA"/>
</dbReference>
<dbReference type="Pfam" id="PF03070">
    <property type="entry name" value="TENA_THI-4"/>
    <property type="match status" value="1"/>
</dbReference>
<evidence type="ECO:0000259" key="1">
    <source>
        <dbReference type="Pfam" id="PF03070"/>
    </source>
</evidence>
<proteinExistence type="predicted"/>
<dbReference type="InterPro" id="IPR004305">
    <property type="entry name" value="Thiaminase-2/PQQC"/>
</dbReference>
<name>A0A8S0T2V7_OLEEU</name>
<dbReference type="FunFam" id="1.20.910.10:FF:000006">
    <property type="entry name" value="Bifunctional TH2 protein, mitochondrial"/>
    <property type="match status" value="1"/>
</dbReference>
<dbReference type="Gramene" id="OE9A108805T4">
    <property type="protein sequence ID" value="OE9A108805C4"/>
    <property type="gene ID" value="OE9A108805"/>
</dbReference>
<dbReference type="OrthoDB" id="10028886at2759"/>
<dbReference type="PANTHER" id="PTHR43198">
    <property type="entry name" value="BIFUNCTIONAL TH2 PROTEIN"/>
    <property type="match status" value="1"/>
</dbReference>
<dbReference type="GO" id="GO:0005829">
    <property type="term" value="C:cytosol"/>
    <property type="evidence" value="ECO:0007669"/>
    <property type="project" value="TreeGrafter"/>
</dbReference>
<gene>
    <name evidence="2" type="ORF">OLEA9_A108805</name>
</gene>
<dbReference type="SUPFAM" id="SSF48613">
    <property type="entry name" value="Heme oxygenase-like"/>
    <property type="match status" value="1"/>
</dbReference>
<evidence type="ECO:0000313" key="3">
    <source>
        <dbReference type="Proteomes" id="UP000594638"/>
    </source>
</evidence>
<dbReference type="Proteomes" id="UP000594638">
    <property type="component" value="Unassembled WGS sequence"/>
</dbReference>
<dbReference type="AlphaFoldDB" id="A0A8S0T2V7"/>
<dbReference type="Gene3D" id="1.20.910.10">
    <property type="entry name" value="Heme oxygenase-like"/>
    <property type="match status" value="1"/>
</dbReference>
<dbReference type="InterPro" id="IPR036412">
    <property type="entry name" value="HAD-like_sf"/>
</dbReference>
<dbReference type="CDD" id="cd19368">
    <property type="entry name" value="TenA_C_AtTH2-like"/>
    <property type="match status" value="1"/>
</dbReference>
<dbReference type="PANTHER" id="PTHR43198:SF9">
    <property type="entry name" value="AMINOPYRIMIDINE AMINOHYDROLASE, MITOCHONDRIAL ISOFORM X1-RELATED"/>
    <property type="match status" value="1"/>
</dbReference>
<accession>A0A8S0T2V7</accession>
<keyword evidence="3" id="KW-1185">Reference proteome</keyword>
<protein>
    <recommendedName>
        <fullName evidence="1">Thiaminase-2/PQQC domain-containing protein</fullName>
    </recommendedName>
</protein>
<dbReference type="Gene3D" id="3.40.50.1000">
    <property type="entry name" value="HAD superfamily/HAD-like"/>
    <property type="match status" value="1"/>
</dbReference>
<dbReference type="InterPro" id="IPR023214">
    <property type="entry name" value="HAD_sf"/>
</dbReference>
<organism evidence="2 3">
    <name type="scientific">Olea europaea subsp. europaea</name>
    <dbReference type="NCBI Taxonomy" id="158383"/>
    <lineage>
        <taxon>Eukaryota</taxon>
        <taxon>Viridiplantae</taxon>
        <taxon>Streptophyta</taxon>
        <taxon>Embryophyta</taxon>
        <taxon>Tracheophyta</taxon>
        <taxon>Spermatophyta</taxon>
        <taxon>Magnoliopsida</taxon>
        <taxon>eudicotyledons</taxon>
        <taxon>Gunneridae</taxon>
        <taxon>Pentapetalae</taxon>
        <taxon>asterids</taxon>
        <taxon>lamiids</taxon>
        <taxon>Lamiales</taxon>
        <taxon>Oleaceae</taxon>
        <taxon>Oleeae</taxon>
        <taxon>Olea</taxon>
    </lineage>
</organism>
<dbReference type="InterPro" id="IPR050967">
    <property type="entry name" value="Thiamine_Salvage_TenA"/>
</dbReference>
<sequence length="568" mass="63111">MGGFGLNGSDEEGIATRLWNKFKNERVSVLYSPFIICLASGTLDSHTFLHCISQDVYFLQAFAQAYELAEEYADDDEDKEAITKLRKRVLKRLRNLDTLIHEWGFESPKESMCQTATVKYTEFLLETAAGKVGGEKFPGKIVTPFEKTKIAAYTLSAIAPCMRLYNFVSKEILALLDPEESKHIYKKWLNSLSSEKFEASAGRIEVMLDKLSVSLTGEELEVVERLYHQAMKLEVEFILTQPVVNRTIAPVSQLYNSAEENLIIFCDFDLTCTAIDSSALLAEIAIVAASKADLSGGETQSSQMSSADIRMMWSNHFSQYIEEYEQCTESIMPNEAVKGLDYEGLSKAVEQISNFEKRANSRVIDSNLLRGLNLTDIIRAGEHLTFQDGCKQFFKDLMKSETCATDFHVLSYCWCDDLIKSAFSSGDLCVPNVHSNCLVYEESISTGNMIQKLESPMDKLGVFNDITKGSTNDSKPLTVYIGGSVGDLLSLLKADFGIVFGLSDSLTKLGSRFGISFVPLFSGLVNKQRELDVSGCLNLIGSSGVLYTVSSWDEINTFILGAKQVPPY</sequence>
<comment type="caution">
    <text evidence="2">The sequence shown here is derived from an EMBL/GenBank/DDBJ whole genome shotgun (WGS) entry which is preliminary data.</text>
</comment>
<dbReference type="SUPFAM" id="SSF56784">
    <property type="entry name" value="HAD-like"/>
    <property type="match status" value="1"/>
</dbReference>
<reference evidence="2 3" key="1">
    <citation type="submission" date="2019-12" db="EMBL/GenBank/DDBJ databases">
        <authorList>
            <person name="Alioto T."/>
            <person name="Alioto T."/>
            <person name="Gomez Garrido J."/>
        </authorList>
    </citation>
    <scope>NUCLEOTIDE SEQUENCE [LARGE SCALE GENOMIC DNA]</scope>
</reference>
<dbReference type="EMBL" id="CACTIH010005582">
    <property type="protein sequence ID" value="CAA2998132.1"/>
    <property type="molecule type" value="Genomic_DNA"/>
</dbReference>
<evidence type="ECO:0000313" key="2">
    <source>
        <dbReference type="EMBL" id="CAA2998132.1"/>
    </source>
</evidence>
<dbReference type="InterPro" id="IPR016084">
    <property type="entry name" value="Haem_Oase-like_multi-hlx"/>
</dbReference>